<dbReference type="SMART" id="SM00220">
    <property type="entry name" value="S_TKc"/>
    <property type="match status" value="1"/>
</dbReference>
<protein>
    <recommendedName>
        <fullName evidence="1">non-specific serine/threonine protein kinase</fullName>
        <ecNumber evidence="1">2.7.11.1</ecNumber>
    </recommendedName>
</protein>
<dbReference type="EMBL" id="OBDO01000008">
    <property type="protein sequence ID" value="SNX97654.1"/>
    <property type="molecule type" value="Genomic_DNA"/>
</dbReference>
<feature type="transmembrane region" description="Helical" evidence="11">
    <location>
        <begin position="376"/>
        <end position="397"/>
    </location>
</feature>
<evidence type="ECO:0000313" key="13">
    <source>
        <dbReference type="EMBL" id="SNX97654.1"/>
    </source>
</evidence>
<evidence type="ECO:0000256" key="3">
    <source>
        <dbReference type="ARBA" id="ARBA00022679"/>
    </source>
</evidence>
<dbReference type="Gene3D" id="3.30.200.20">
    <property type="entry name" value="Phosphorylase Kinase, domain 1"/>
    <property type="match status" value="1"/>
</dbReference>
<dbReference type="GO" id="GO:0005524">
    <property type="term" value="F:ATP binding"/>
    <property type="evidence" value="ECO:0007669"/>
    <property type="project" value="UniProtKB-KW"/>
</dbReference>
<dbReference type="GO" id="GO:0045717">
    <property type="term" value="P:negative regulation of fatty acid biosynthetic process"/>
    <property type="evidence" value="ECO:0007669"/>
    <property type="project" value="UniProtKB-ARBA"/>
</dbReference>
<keyword evidence="11" id="KW-0472">Membrane</keyword>
<proteinExistence type="predicted"/>
<dbReference type="InterPro" id="IPR008271">
    <property type="entry name" value="Ser/Thr_kinase_AS"/>
</dbReference>
<dbReference type="GO" id="GO:0004674">
    <property type="term" value="F:protein serine/threonine kinase activity"/>
    <property type="evidence" value="ECO:0007669"/>
    <property type="project" value="UniProtKB-KW"/>
</dbReference>
<evidence type="ECO:0000256" key="4">
    <source>
        <dbReference type="ARBA" id="ARBA00022737"/>
    </source>
</evidence>
<reference evidence="13 14" key="1">
    <citation type="submission" date="2017-09" db="EMBL/GenBank/DDBJ databases">
        <authorList>
            <person name="Ehlers B."/>
            <person name="Leendertz F.H."/>
        </authorList>
    </citation>
    <scope>NUCLEOTIDE SEQUENCE [LARGE SCALE GENOMIC DNA]</scope>
    <source>
        <strain evidence="13 14">DSM 46844</strain>
    </source>
</reference>
<keyword evidence="11" id="KW-1133">Transmembrane helix</keyword>
<dbReference type="SUPFAM" id="SSF56112">
    <property type="entry name" value="Protein kinase-like (PK-like)"/>
    <property type="match status" value="1"/>
</dbReference>
<feature type="compositionally biased region" description="Basic and acidic residues" evidence="10">
    <location>
        <begin position="529"/>
        <end position="547"/>
    </location>
</feature>
<dbReference type="Pfam" id="PF03793">
    <property type="entry name" value="PASTA"/>
    <property type="match status" value="1"/>
</dbReference>
<comment type="catalytic activity">
    <reaction evidence="9">
        <text>L-seryl-[protein] + ATP = O-phospho-L-seryl-[protein] + ADP + H(+)</text>
        <dbReference type="Rhea" id="RHEA:17989"/>
        <dbReference type="Rhea" id="RHEA-COMP:9863"/>
        <dbReference type="Rhea" id="RHEA-COMP:11604"/>
        <dbReference type="ChEBI" id="CHEBI:15378"/>
        <dbReference type="ChEBI" id="CHEBI:29999"/>
        <dbReference type="ChEBI" id="CHEBI:30616"/>
        <dbReference type="ChEBI" id="CHEBI:83421"/>
        <dbReference type="ChEBI" id="CHEBI:456216"/>
        <dbReference type="EC" id="2.7.11.1"/>
    </reaction>
</comment>
<dbReference type="InterPro" id="IPR000719">
    <property type="entry name" value="Prot_kinase_dom"/>
</dbReference>
<evidence type="ECO:0000256" key="11">
    <source>
        <dbReference type="SAM" id="Phobius"/>
    </source>
</evidence>
<dbReference type="Pfam" id="PF00069">
    <property type="entry name" value="Pkinase"/>
    <property type="match status" value="1"/>
</dbReference>
<dbReference type="CDD" id="cd06577">
    <property type="entry name" value="PASTA_pknB"/>
    <property type="match status" value="1"/>
</dbReference>
<sequence length="547" mass="56312">MHRPGTVLEDRYELLSPIAAGGMGRVWCARDLVLGRSVAVKVLRAEYTGDHVFLTRFRTEARLSAGLVHPNIAVLHDYGEVEPAQAGGDRLVYLVMELVDGEPLVELLQREHRLTPERTLAVLRQVAAGLAAAHAAGVVHRDVKPGNVIVGADGTVKITDFGIAWSAANAAVTRTGHVVGTPQYLAPEQVRGDKAVPASDVYSWGMVAYECLAGRRAVDGPDPVDVAFRQLRETPDPLPDDVPEPVRRLVEQTLVKEPADRIPDGAALLAAVDDVVTGRTPSTGRHAAPPDPAPAPAAAADPAPDADRADTLVMPAVRPEPTTRVLPAVPAAAAPAAAAPAAAAAAAAPDDAGVGTDADAGAPADDDGAGRSRRRLLLPLLVALVVVAAVAGAVFLGTRGEAPAPASATTPPPAAPTTSATPTPPPAPPVVRVRLAAAEYVGRPVGQVQAELTGLDLQVALRPIETSDVPDGQVIAVDPTGEVPVGTTIAVTHAVAPPPPPPVVVPTTEAPAPPDSGNGNGNGDDEDGERDRDRDRDRGDNGNRGRD</sequence>
<evidence type="ECO:0000256" key="8">
    <source>
        <dbReference type="ARBA" id="ARBA00047899"/>
    </source>
</evidence>
<feature type="region of interest" description="Disordered" evidence="10">
    <location>
        <begin position="278"/>
        <end position="306"/>
    </location>
</feature>
<comment type="catalytic activity">
    <reaction evidence="8">
        <text>L-threonyl-[protein] + ATP = O-phospho-L-threonyl-[protein] + ADP + H(+)</text>
        <dbReference type="Rhea" id="RHEA:46608"/>
        <dbReference type="Rhea" id="RHEA-COMP:11060"/>
        <dbReference type="Rhea" id="RHEA-COMP:11605"/>
        <dbReference type="ChEBI" id="CHEBI:15378"/>
        <dbReference type="ChEBI" id="CHEBI:30013"/>
        <dbReference type="ChEBI" id="CHEBI:30616"/>
        <dbReference type="ChEBI" id="CHEBI:61977"/>
        <dbReference type="ChEBI" id="CHEBI:456216"/>
        <dbReference type="EC" id="2.7.11.1"/>
    </reaction>
</comment>
<feature type="region of interest" description="Disordered" evidence="10">
    <location>
        <begin position="494"/>
        <end position="547"/>
    </location>
</feature>
<keyword evidence="6 13" id="KW-0418">Kinase</keyword>
<feature type="region of interest" description="Disordered" evidence="10">
    <location>
        <begin position="402"/>
        <end position="428"/>
    </location>
</feature>
<gene>
    <name evidence="13" type="ORF">SAMN06893097_10818</name>
</gene>
<evidence type="ECO:0000256" key="7">
    <source>
        <dbReference type="ARBA" id="ARBA00022840"/>
    </source>
</evidence>
<dbReference type="Gene3D" id="1.10.510.10">
    <property type="entry name" value="Transferase(Phosphotransferase) domain 1"/>
    <property type="match status" value="1"/>
</dbReference>
<evidence type="ECO:0000256" key="10">
    <source>
        <dbReference type="SAM" id="MobiDB-lite"/>
    </source>
</evidence>
<dbReference type="PROSITE" id="PS00108">
    <property type="entry name" value="PROTEIN_KINASE_ST"/>
    <property type="match status" value="1"/>
</dbReference>
<dbReference type="Proteomes" id="UP000219514">
    <property type="component" value="Unassembled WGS sequence"/>
</dbReference>
<dbReference type="PANTHER" id="PTHR43289">
    <property type="entry name" value="MITOGEN-ACTIVATED PROTEIN KINASE KINASE KINASE 20-RELATED"/>
    <property type="match status" value="1"/>
</dbReference>
<evidence type="ECO:0000259" key="12">
    <source>
        <dbReference type="PROSITE" id="PS50011"/>
    </source>
</evidence>
<keyword evidence="5" id="KW-0547">Nucleotide-binding</keyword>
<keyword evidence="3" id="KW-0808">Transferase</keyword>
<evidence type="ECO:0000256" key="6">
    <source>
        <dbReference type="ARBA" id="ARBA00022777"/>
    </source>
</evidence>
<dbReference type="Gene3D" id="3.30.10.20">
    <property type="match status" value="1"/>
</dbReference>
<evidence type="ECO:0000313" key="14">
    <source>
        <dbReference type="Proteomes" id="UP000219514"/>
    </source>
</evidence>
<name>A0A285EHI2_9ACTN</name>
<dbReference type="AlphaFoldDB" id="A0A285EHI2"/>
<feature type="domain" description="Protein kinase" evidence="12">
    <location>
        <begin position="12"/>
        <end position="276"/>
    </location>
</feature>
<evidence type="ECO:0000256" key="9">
    <source>
        <dbReference type="ARBA" id="ARBA00048679"/>
    </source>
</evidence>
<dbReference type="FunFam" id="1.10.510.10:FF:000021">
    <property type="entry name" value="Serine/threonine protein kinase"/>
    <property type="match status" value="1"/>
</dbReference>
<dbReference type="CDD" id="cd14014">
    <property type="entry name" value="STKc_PknB_like"/>
    <property type="match status" value="1"/>
</dbReference>
<dbReference type="EC" id="2.7.11.1" evidence="1"/>
<keyword evidence="11" id="KW-0812">Transmembrane</keyword>
<dbReference type="OrthoDB" id="9762169at2"/>
<dbReference type="PROSITE" id="PS50011">
    <property type="entry name" value="PROTEIN_KINASE_DOM"/>
    <property type="match status" value="1"/>
</dbReference>
<keyword evidence="14" id="KW-1185">Reference proteome</keyword>
<organism evidence="13 14">
    <name type="scientific">Geodermatophilus sabuli</name>
    <dbReference type="NCBI Taxonomy" id="1564158"/>
    <lineage>
        <taxon>Bacteria</taxon>
        <taxon>Bacillati</taxon>
        <taxon>Actinomycetota</taxon>
        <taxon>Actinomycetes</taxon>
        <taxon>Geodermatophilales</taxon>
        <taxon>Geodermatophilaceae</taxon>
        <taxon>Geodermatophilus</taxon>
    </lineage>
</organism>
<evidence type="ECO:0000256" key="1">
    <source>
        <dbReference type="ARBA" id="ARBA00012513"/>
    </source>
</evidence>
<evidence type="ECO:0000256" key="5">
    <source>
        <dbReference type="ARBA" id="ARBA00022741"/>
    </source>
</evidence>
<accession>A0A285EHI2</accession>
<dbReference type="RefSeq" id="WP_097207625.1">
    <property type="nucleotide sequence ID" value="NZ_JACHXB010000007.1"/>
</dbReference>
<keyword evidence="4" id="KW-0677">Repeat</keyword>
<dbReference type="FunFam" id="3.30.200.20:FF:000035">
    <property type="entry name" value="Serine/threonine protein kinase Stk1"/>
    <property type="match status" value="1"/>
</dbReference>
<evidence type="ECO:0000256" key="2">
    <source>
        <dbReference type="ARBA" id="ARBA00022527"/>
    </source>
</evidence>
<dbReference type="InterPro" id="IPR011009">
    <property type="entry name" value="Kinase-like_dom_sf"/>
</dbReference>
<keyword evidence="2 13" id="KW-0723">Serine/threonine-protein kinase</keyword>
<keyword evidence="7" id="KW-0067">ATP-binding</keyword>
<dbReference type="InterPro" id="IPR005543">
    <property type="entry name" value="PASTA_dom"/>
</dbReference>
<dbReference type="PANTHER" id="PTHR43289:SF6">
    <property type="entry name" value="SERINE_THREONINE-PROTEIN KINASE NEKL-3"/>
    <property type="match status" value="1"/>
</dbReference>